<evidence type="ECO:0000313" key="2">
    <source>
        <dbReference type="EMBL" id="MXO75013.1"/>
    </source>
</evidence>
<name>A0A6I4TD78_9SPHN</name>
<dbReference type="NCBIfam" id="TIGR01764">
    <property type="entry name" value="excise"/>
    <property type="match status" value="1"/>
</dbReference>
<dbReference type="AlphaFoldDB" id="A0A6I4TD78"/>
<dbReference type="GO" id="GO:0003677">
    <property type="term" value="F:DNA binding"/>
    <property type="evidence" value="ECO:0007669"/>
    <property type="project" value="InterPro"/>
</dbReference>
<dbReference type="InterPro" id="IPR041657">
    <property type="entry name" value="HTH_17"/>
</dbReference>
<evidence type="ECO:0000259" key="1">
    <source>
        <dbReference type="Pfam" id="PF12728"/>
    </source>
</evidence>
<dbReference type="Pfam" id="PF12728">
    <property type="entry name" value="HTH_17"/>
    <property type="match status" value="1"/>
</dbReference>
<comment type="caution">
    <text evidence="2">The sequence shown here is derived from an EMBL/GenBank/DDBJ whole genome shotgun (WGS) entry which is preliminary data.</text>
</comment>
<proteinExistence type="predicted"/>
<dbReference type="Proteomes" id="UP000439522">
    <property type="component" value="Unassembled WGS sequence"/>
</dbReference>
<evidence type="ECO:0000313" key="3">
    <source>
        <dbReference type="Proteomes" id="UP000439522"/>
    </source>
</evidence>
<accession>A0A6I4TD78</accession>
<dbReference type="OrthoDB" id="7226381at2"/>
<reference evidence="2 3" key="1">
    <citation type="submission" date="2019-12" db="EMBL/GenBank/DDBJ databases">
        <title>Genomic-based taxomic classification of the family Erythrobacteraceae.</title>
        <authorList>
            <person name="Xu L."/>
        </authorList>
    </citation>
    <scope>NUCLEOTIDE SEQUENCE [LARGE SCALE GENOMIC DNA]</scope>
    <source>
        <strain evidence="2 3">100921-2</strain>
    </source>
</reference>
<gene>
    <name evidence="2" type="ORF">GRI40_07240</name>
</gene>
<sequence>MQTDTNDPPKIAYSIKEACKASSLGRTTLYAHIAANRLRAVRIGGRTVIPADSLHALIAGEA</sequence>
<dbReference type="RefSeq" id="WP_160610709.1">
    <property type="nucleotide sequence ID" value="NZ_WTZA01000001.1"/>
</dbReference>
<dbReference type="EMBL" id="WTZA01000001">
    <property type="protein sequence ID" value="MXO75013.1"/>
    <property type="molecule type" value="Genomic_DNA"/>
</dbReference>
<feature type="domain" description="Helix-turn-helix" evidence="1">
    <location>
        <begin position="13"/>
        <end position="60"/>
    </location>
</feature>
<protein>
    <submittedName>
        <fullName evidence="2">Helix-turn-helix domain-containing protein</fullName>
    </submittedName>
</protein>
<dbReference type="InterPro" id="IPR010093">
    <property type="entry name" value="SinI_DNA-bd"/>
</dbReference>
<organism evidence="2 3">
    <name type="scientific">Tsuneonella aeria</name>
    <dbReference type="NCBI Taxonomy" id="1837929"/>
    <lineage>
        <taxon>Bacteria</taxon>
        <taxon>Pseudomonadati</taxon>
        <taxon>Pseudomonadota</taxon>
        <taxon>Alphaproteobacteria</taxon>
        <taxon>Sphingomonadales</taxon>
        <taxon>Erythrobacteraceae</taxon>
        <taxon>Tsuneonella</taxon>
    </lineage>
</organism>
<keyword evidence="3" id="KW-1185">Reference proteome</keyword>